<evidence type="ECO:0000256" key="2">
    <source>
        <dbReference type="ARBA" id="ARBA00022729"/>
    </source>
</evidence>
<dbReference type="InterPro" id="IPR028082">
    <property type="entry name" value="Peripla_BP_I"/>
</dbReference>
<dbReference type="PANTHER" id="PTHR30483">
    <property type="entry name" value="LEUCINE-SPECIFIC-BINDING PROTEIN"/>
    <property type="match status" value="1"/>
</dbReference>
<comment type="similarity">
    <text evidence="1">Belongs to the leucine-binding protein family.</text>
</comment>
<dbReference type="InterPro" id="IPR051010">
    <property type="entry name" value="BCAA_transport"/>
</dbReference>
<keyword evidence="2" id="KW-0732">Signal</keyword>
<sequence length="434" mass="44774">MKNMSISLAARPDPNRRPVGRRLSVLSVVTAGLLFAAGCGGSGQDESESAPPSAGSTTDVLGPVAPAKGDPVKIGVISDGKSPINDLTVELQVADATAKWLNDRRSGIGGRPIQLVKCEALADPAKTTDCANRMIEEDVAAVVVGLTAASENLWQPLHDAKVPVMLYAGNGGAMLRDSESTFILADPIFPRITLPIQLAKENGLKKVTAIIIDVPAALDIYKTVAPEQFRAAGIELKLVPVPPGTADMAPQMQTIGDDPGLVYVLGNDSFCISALNGLRAIGFTGEVSGVSQCISDATREAVPGDVLDGMVIAATAPLGTDNPSSRLYKAVAQSYGTDIDTTLPGGISMFISLAGFQTAVEDIQGEITSASIAAAIKAMPEKELPGAGGLEFRCNGKASPTSPAICVRGGLVTTLDAKGQPKEYDVLGSSPIDD</sequence>
<name>A0A937UU07_9ACTN</name>
<dbReference type="Gene3D" id="3.40.50.2300">
    <property type="match status" value="2"/>
</dbReference>
<dbReference type="EMBL" id="JAEACQ010000284">
    <property type="protein sequence ID" value="MBL7631785.1"/>
    <property type="molecule type" value="Genomic_DNA"/>
</dbReference>
<dbReference type="Proteomes" id="UP000604475">
    <property type="component" value="Unassembled WGS sequence"/>
</dbReference>
<feature type="region of interest" description="Disordered" evidence="3">
    <location>
        <begin position="40"/>
        <end position="65"/>
    </location>
</feature>
<dbReference type="RefSeq" id="WP_203003615.1">
    <property type="nucleotide sequence ID" value="NZ_JADWYU010000194.1"/>
</dbReference>
<proteinExistence type="inferred from homology"/>
<comment type="caution">
    <text evidence="5">The sequence shown here is derived from an EMBL/GenBank/DDBJ whole genome shotgun (WGS) entry which is preliminary data.</text>
</comment>
<dbReference type="PANTHER" id="PTHR30483:SF38">
    <property type="entry name" value="BLR7848 PROTEIN"/>
    <property type="match status" value="1"/>
</dbReference>
<feature type="domain" description="Leucine-binding protein" evidence="4">
    <location>
        <begin position="71"/>
        <end position="398"/>
    </location>
</feature>
<evidence type="ECO:0000313" key="6">
    <source>
        <dbReference type="Proteomes" id="UP000604475"/>
    </source>
</evidence>
<dbReference type="SUPFAM" id="SSF53822">
    <property type="entry name" value="Periplasmic binding protein-like I"/>
    <property type="match status" value="1"/>
</dbReference>
<evidence type="ECO:0000313" key="5">
    <source>
        <dbReference type="EMBL" id="MBL7631785.1"/>
    </source>
</evidence>
<dbReference type="AlphaFoldDB" id="A0A937UU07"/>
<evidence type="ECO:0000256" key="1">
    <source>
        <dbReference type="ARBA" id="ARBA00010062"/>
    </source>
</evidence>
<evidence type="ECO:0000259" key="4">
    <source>
        <dbReference type="Pfam" id="PF13458"/>
    </source>
</evidence>
<reference evidence="5" key="1">
    <citation type="submission" date="2020-12" db="EMBL/GenBank/DDBJ databases">
        <title>Genomic characterization of non-nitrogen-fixing Frankia strains.</title>
        <authorList>
            <person name="Carlos-Shanley C."/>
            <person name="Guerra T."/>
            <person name="Hahn D."/>
        </authorList>
    </citation>
    <scope>NUCLEOTIDE SEQUENCE</scope>
    <source>
        <strain evidence="5">CN6</strain>
    </source>
</reference>
<gene>
    <name evidence="5" type="ORF">I7412_32430</name>
</gene>
<accession>A0A937UU07</accession>
<keyword evidence="6" id="KW-1185">Reference proteome</keyword>
<protein>
    <submittedName>
        <fullName evidence="5">ABC transporter substrate-binding protein</fullName>
    </submittedName>
</protein>
<dbReference type="InterPro" id="IPR028081">
    <property type="entry name" value="Leu-bd"/>
</dbReference>
<organism evidence="5 6">
    <name type="scientific">Frankia nepalensis</name>
    <dbReference type="NCBI Taxonomy" id="1836974"/>
    <lineage>
        <taxon>Bacteria</taxon>
        <taxon>Bacillati</taxon>
        <taxon>Actinomycetota</taxon>
        <taxon>Actinomycetes</taxon>
        <taxon>Frankiales</taxon>
        <taxon>Frankiaceae</taxon>
        <taxon>Frankia</taxon>
    </lineage>
</organism>
<evidence type="ECO:0000256" key="3">
    <source>
        <dbReference type="SAM" id="MobiDB-lite"/>
    </source>
</evidence>
<dbReference type="Pfam" id="PF13458">
    <property type="entry name" value="Peripla_BP_6"/>
    <property type="match status" value="1"/>
</dbReference>